<dbReference type="EMBL" id="JBHMAA010000017">
    <property type="protein sequence ID" value="MFB9950384.1"/>
    <property type="molecule type" value="Genomic_DNA"/>
</dbReference>
<name>A0ABV6AID6_9HYPH</name>
<evidence type="ECO:0000313" key="2">
    <source>
        <dbReference type="Proteomes" id="UP001589692"/>
    </source>
</evidence>
<dbReference type="SUPFAM" id="SSF158837">
    <property type="entry name" value="AGR C 984p-like"/>
    <property type="match status" value="5"/>
</dbReference>
<dbReference type="Gene3D" id="1.10.3700.10">
    <property type="entry name" value="AGR C 984p-like"/>
    <property type="match status" value="4"/>
</dbReference>
<comment type="caution">
    <text evidence="1">The sequence shown here is derived from an EMBL/GenBank/DDBJ whole genome shotgun (WGS) entry which is preliminary data.</text>
</comment>
<organism evidence="1 2">
    <name type="scientific">Rhizobium puerariae</name>
    <dbReference type="NCBI Taxonomy" id="1585791"/>
    <lineage>
        <taxon>Bacteria</taxon>
        <taxon>Pseudomonadati</taxon>
        <taxon>Pseudomonadota</taxon>
        <taxon>Alphaproteobacteria</taxon>
        <taxon>Hyphomicrobiales</taxon>
        <taxon>Rhizobiaceae</taxon>
        <taxon>Rhizobium/Agrobacterium group</taxon>
        <taxon>Rhizobium</taxon>
    </lineage>
</organism>
<gene>
    <name evidence="1" type="ORF">ACFFP0_16115</name>
</gene>
<protein>
    <submittedName>
        <fullName evidence="1">DUF1217 domain-containing protein</fullName>
    </submittedName>
</protein>
<reference evidence="1 2" key="1">
    <citation type="submission" date="2024-09" db="EMBL/GenBank/DDBJ databases">
        <authorList>
            <person name="Sun Q."/>
            <person name="Mori K."/>
        </authorList>
    </citation>
    <scope>NUCLEOTIDE SEQUENCE [LARGE SCALE GENOMIC DNA]</scope>
    <source>
        <strain evidence="1 2">TBRC 4938</strain>
    </source>
</reference>
<dbReference type="InterPro" id="IPR010626">
    <property type="entry name" value="DUF1217"/>
</dbReference>
<dbReference type="InterPro" id="IPR023157">
    <property type="entry name" value="AGR-C-984p-like_sf"/>
</dbReference>
<proteinExistence type="predicted"/>
<dbReference type="Proteomes" id="UP001589692">
    <property type="component" value="Unassembled WGS sequence"/>
</dbReference>
<sequence>MVSTYLSFDLVNRDLQKSLKQVANQTVVASDTKYYQENIGKVKTVDEFLDNYRLYSYAMSAYGLDEMTYAKAFMKKVLESDLSDDNSFANRLTDDRYKNFAAAFNFGTSSTDGAVAQSDGQMEELFDTYDHTIAALNDKTEEETRYFKVMLGTAGNIRNVDDFLRNDRLREYMFTAYGIDTKYYNYTAIRGVLTSDPNDPASYYNTAYGNTLNQYDAAKTEDSELTERSSLTGSVPQLQDSVALGEQKKTDLENQIAAKQAQLDGGGDASVLQPEIDALQTQLTTTNTLLQQDRDKLTTQQTRLDELNGRLVPIDQTDQRRAELAKIINGVKADANYLSLMKALAEDFNFNADGTVPAGGAVTAEKLQEIVGGYFNRQSRTTHAEAMFNQEYFEQKVATATNVTDLTGDARVLQYIKSAFDLDKSYVVKSTIEQILTSDLSDPNSYANRYASERPQYLELAKAFSFATDGTVAAGGAQTAAQANTTRSNYMSRWDDAQEEEYDKAVKFYKIDMAAIKTLDDLFKTDAEDSLNFALTAVGIDPSEYSAYKLKSVLRSDLSDPKSYVYQLKDERLVTFAKLFNFTKDGDITTPVLAQSNATITNVAKDYILRKTRYLEGDELDAAKKKAETEAKYYTDTMQRVDSRDEFLADRKLVDILLTSKGIDPSTVTDDFLKKAFTSDLNDPKSFVNTQSDKRFAQMVGTFNFDSKGDIDRSSAGKAQNGGEVMATESNYVRQMLETQEGEENSGVRLALYFQRMADSITDPYVILGDEALMEFFRIAYSLPSEIGNMEVDQQAKLVKKYLNLEDLADPEKLDKLIKRFTVMYDIENSTTTTVSAADILSGSSSGISADTLWALSQIRMG</sequence>
<keyword evidence="2" id="KW-1185">Reference proteome</keyword>
<accession>A0ABV6AID6</accession>
<dbReference type="RefSeq" id="WP_377262606.1">
    <property type="nucleotide sequence ID" value="NZ_JBHMAA010000017.1"/>
</dbReference>
<dbReference type="Pfam" id="PF06748">
    <property type="entry name" value="DUF1217"/>
    <property type="match status" value="4"/>
</dbReference>
<evidence type="ECO:0000313" key="1">
    <source>
        <dbReference type="EMBL" id="MFB9950384.1"/>
    </source>
</evidence>